<dbReference type="RefSeq" id="WP_023948756.1">
    <property type="nucleotide sequence ID" value="NZ_AYSV01000002.1"/>
</dbReference>
<accession>V8GBF6</accession>
<evidence type="ECO:0000313" key="1">
    <source>
        <dbReference type="EMBL" id="ETD73082.1"/>
    </source>
</evidence>
<dbReference type="EMBL" id="AYSV01000002">
    <property type="protein sequence ID" value="ETD73082.1"/>
    <property type="molecule type" value="Genomic_DNA"/>
</dbReference>
<evidence type="ECO:0000313" key="2">
    <source>
        <dbReference type="Proteomes" id="UP000018766"/>
    </source>
</evidence>
<dbReference type="InterPro" id="IPR038695">
    <property type="entry name" value="Saro_0823-like_sf"/>
</dbReference>
<dbReference type="Proteomes" id="UP000018766">
    <property type="component" value="Unassembled WGS sequence"/>
</dbReference>
<comment type="caution">
    <text evidence="1">The sequence shown here is derived from an EMBL/GenBank/DDBJ whole genome shotgun (WGS) entry which is preliminary data.</text>
</comment>
<dbReference type="InterPro" id="IPR003795">
    <property type="entry name" value="DUF192"/>
</dbReference>
<protein>
    <recommendedName>
        <fullName evidence="3">DUF192 domain-containing protein</fullName>
    </recommendedName>
</protein>
<dbReference type="Pfam" id="PF02643">
    <property type="entry name" value="DUF192"/>
    <property type="match status" value="1"/>
</dbReference>
<reference evidence="1 2" key="1">
    <citation type="submission" date="2013-11" db="EMBL/GenBank/DDBJ databases">
        <title>Genomic analysis of Pelistega sp. HM-7.</title>
        <authorList>
            <person name="Kumbhare S.V."/>
            <person name="Shetty S.A."/>
            <person name="Sharma O."/>
            <person name="Dhotre D.P."/>
        </authorList>
    </citation>
    <scope>NUCLEOTIDE SEQUENCE [LARGE SCALE GENOMIC DNA]</scope>
    <source>
        <strain evidence="1 2">HM-7</strain>
    </source>
</reference>
<gene>
    <name evidence="1" type="ORF">V757_00295</name>
</gene>
<proteinExistence type="predicted"/>
<organism evidence="1 2">
    <name type="scientific">Pelistega indica</name>
    <dbReference type="NCBI Taxonomy" id="1414851"/>
    <lineage>
        <taxon>Bacteria</taxon>
        <taxon>Pseudomonadati</taxon>
        <taxon>Pseudomonadota</taxon>
        <taxon>Betaproteobacteria</taxon>
        <taxon>Burkholderiales</taxon>
        <taxon>Alcaligenaceae</taxon>
        <taxon>Pelistega</taxon>
    </lineage>
</organism>
<name>V8GBF6_9BURK</name>
<evidence type="ECO:0008006" key="3">
    <source>
        <dbReference type="Google" id="ProtNLM"/>
    </source>
</evidence>
<dbReference type="OrthoDB" id="9813379at2"/>
<dbReference type="Gene3D" id="2.60.120.1140">
    <property type="entry name" value="Protein of unknown function DUF192"/>
    <property type="match status" value="1"/>
</dbReference>
<dbReference type="AlphaFoldDB" id="V8GBF6"/>
<sequence>MKGHKPSQLRLSMATSFWSRLKGLIGVKHLEHDEGICFPQCKGVHTFFMHMPITVIFCDKEGKIIQIIPRLKPWSWAYCAQANIVIEIAPITNELDNNPQDIINSPFMQSLQMNIYAFFHCHLVIK</sequence>
<keyword evidence="2" id="KW-1185">Reference proteome</keyword>